<evidence type="ECO:0000256" key="8">
    <source>
        <dbReference type="ARBA" id="ARBA00049047"/>
    </source>
</evidence>
<keyword evidence="7 9" id="KW-0456">Lyase</keyword>
<dbReference type="Gene3D" id="3.20.20.70">
    <property type="entry name" value="Aldolase class I"/>
    <property type="match status" value="1"/>
</dbReference>
<evidence type="ECO:0000313" key="11">
    <source>
        <dbReference type="EMBL" id="EIC19446.1"/>
    </source>
</evidence>
<evidence type="ECO:0000313" key="12">
    <source>
        <dbReference type="Proteomes" id="UP000002964"/>
    </source>
</evidence>
<dbReference type="UniPathway" id="UPA00035">
    <property type="reaction ID" value="UER00044"/>
</dbReference>
<dbReference type="InterPro" id="IPR002028">
    <property type="entry name" value="Trp_synthase_suA"/>
</dbReference>
<dbReference type="InterPro" id="IPR018204">
    <property type="entry name" value="Trp_synthase_alpha_AS"/>
</dbReference>
<dbReference type="CDD" id="cd04724">
    <property type="entry name" value="Tryptophan_synthase_alpha"/>
    <property type="match status" value="1"/>
</dbReference>
<dbReference type="HOGENOM" id="CLU_016734_0_0_6"/>
<accession>H8Z8P1</accession>
<dbReference type="NCBIfam" id="TIGR00262">
    <property type="entry name" value="trpA"/>
    <property type="match status" value="1"/>
</dbReference>
<dbReference type="Pfam" id="PF00290">
    <property type="entry name" value="Trp_syntA"/>
    <property type="match status" value="1"/>
</dbReference>
<keyword evidence="4 9" id="KW-0028">Amino-acid biosynthesis</keyword>
<name>H8Z8P1_9GAMM</name>
<gene>
    <name evidence="9" type="primary">trpA</name>
    <name evidence="11" type="ORF">Thi970DRAFT_04968</name>
</gene>
<dbReference type="PANTHER" id="PTHR43406:SF1">
    <property type="entry name" value="TRYPTOPHAN SYNTHASE ALPHA CHAIN, CHLOROPLASTIC"/>
    <property type="match status" value="1"/>
</dbReference>
<dbReference type="GO" id="GO:0004834">
    <property type="term" value="F:tryptophan synthase activity"/>
    <property type="evidence" value="ECO:0007669"/>
    <property type="project" value="UniProtKB-UniRule"/>
</dbReference>
<dbReference type="InterPro" id="IPR013785">
    <property type="entry name" value="Aldolase_TIM"/>
</dbReference>
<feature type="active site" description="Proton acceptor" evidence="9">
    <location>
        <position position="61"/>
    </location>
</feature>
<evidence type="ECO:0000256" key="2">
    <source>
        <dbReference type="ARBA" id="ARBA00004733"/>
    </source>
</evidence>
<dbReference type="OrthoDB" id="9804578at2"/>
<evidence type="ECO:0000256" key="10">
    <source>
        <dbReference type="RuleBase" id="RU003662"/>
    </source>
</evidence>
<comment type="similarity">
    <text evidence="9 10">Belongs to the TrpA family.</text>
</comment>
<keyword evidence="6 9" id="KW-0057">Aromatic amino acid biosynthesis</keyword>
<dbReference type="STRING" id="631362.Thi970DRAFT_04968"/>
<comment type="catalytic activity">
    <reaction evidence="8 9">
        <text>(1S,2R)-1-C-(indol-3-yl)glycerol 3-phosphate + L-serine = D-glyceraldehyde 3-phosphate + L-tryptophan + H2O</text>
        <dbReference type="Rhea" id="RHEA:10532"/>
        <dbReference type="ChEBI" id="CHEBI:15377"/>
        <dbReference type="ChEBI" id="CHEBI:33384"/>
        <dbReference type="ChEBI" id="CHEBI:57912"/>
        <dbReference type="ChEBI" id="CHEBI:58866"/>
        <dbReference type="ChEBI" id="CHEBI:59776"/>
        <dbReference type="EC" id="4.2.1.20"/>
    </reaction>
</comment>
<dbReference type="PROSITE" id="PS00167">
    <property type="entry name" value="TRP_SYNTHASE_ALPHA"/>
    <property type="match status" value="1"/>
</dbReference>
<evidence type="ECO:0000256" key="3">
    <source>
        <dbReference type="ARBA" id="ARBA00011270"/>
    </source>
</evidence>
<dbReference type="PANTHER" id="PTHR43406">
    <property type="entry name" value="TRYPTOPHAN SYNTHASE, ALPHA CHAIN"/>
    <property type="match status" value="1"/>
</dbReference>
<dbReference type="EMBL" id="JH603171">
    <property type="protein sequence ID" value="EIC19446.1"/>
    <property type="molecule type" value="Genomic_DNA"/>
</dbReference>
<evidence type="ECO:0000256" key="5">
    <source>
        <dbReference type="ARBA" id="ARBA00022822"/>
    </source>
</evidence>
<dbReference type="RefSeq" id="WP_009151675.1">
    <property type="nucleotide sequence ID" value="NZ_CP121471.1"/>
</dbReference>
<dbReference type="EC" id="4.2.1.20" evidence="9"/>
<comment type="subunit">
    <text evidence="3 9">Tetramer of two alpha and two beta chains.</text>
</comment>
<dbReference type="eggNOG" id="COG0159">
    <property type="taxonomic scope" value="Bacteria"/>
</dbReference>
<dbReference type="HAMAP" id="MF_00131">
    <property type="entry name" value="Trp_synth_alpha"/>
    <property type="match status" value="1"/>
</dbReference>
<feature type="active site" description="Proton acceptor" evidence="9">
    <location>
        <position position="72"/>
    </location>
</feature>
<dbReference type="AlphaFoldDB" id="H8Z8P1"/>
<comment type="pathway">
    <text evidence="2 9">Amino-acid biosynthesis; L-tryptophan biosynthesis; L-tryptophan from chorismate: step 5/5.</text>
</comment>
<dbReference type="FunFam" id="3.20.20.70:FF:000037">
    <property type="entry name" value="Tryptophan synthase alpha chain"/>
    <property type="match status" value="1"/>
</dbReference>
<comment type="function">
    <text evidence="1 9">The alpha subunit is responsible for the aldol cleavage of indoleglycerol phosphate to indole and glyceraldehyde 3-phosphate.</text>
</comment>
<dbReference type="GO" id="GO:0005829">
    <property type="term" value="C:cytosol"/>
    <property type="evidence" value="ECO:0007669"/>
    <property type="project" value="TreeGrafter"/>
</dbReference>
<reference evidence="12" key="1">
    <citation type="submission" date="2011-06" db="EMBL/GenBank/DDBJ databases">
        <authorList>
            <consortium name="US DOE Joint Genome Institute (JGI-PGF)"/>
            <person name="Lucas S."/>
            <person name="Han J."/>
            <person name="Lapidus A."/>
            <person name="Cheng J.-F."/>
            <person name="Goodwin L."/>
            <person name="Pitluck S."/>
            <person name="Peters L."/>
            <person name="Land M.L."/>
            <person name="Hauser L."/>
            <person name="Vogl K."/>
            <person name="Liu Z."/>
            <person name="Overmann J."/>
            <person name="Frigaard N.-U."/>
            <person name="Bryant D.A."/>
            <person name="Woyke T.J."/>
        </authorList>
    </citation>
    <scope>NUCLEOTIDE SEQUENCE [LARGE SCALE GENOMIC DNA]</scope>
    <source>
        <strain evidence="12">970</strain>
    </source>
</reference>
<keyword evidence="12" id="KW-1185">Reference proteome</keyword>
<evidence type="ECO:0000256" key="7">
    <source>
        <dbReference type="ARBA" id="ARBA00023239"/>
    </source>
</evidence>
<keyword evidence="5 9" id="KW-0822">Tryptophan biosynthesis</keyword>
<reference evidence="11 12" key="2">
    <citation type="submission" date="2011-11" db="EMBL/GenBank/DDBJ databases">
        <authorList>
            <consortium name="US DOE Joint Genome Institute"/>
            <person name="Lucas S."/>
            <person name="Han J."/>
            <person name="Lapidus A."/>
            <person name="Cheng J.-F."/>
            <person name="Goodwin L."/>
            <person name="Pitluck S."/>
            <person name="Peters L."/>
            <person name="Ovchinnikova G."/>
            <person name="Zhang X."/>
            <person name="Detter J.C."/>
            <person name="Han C."/>
            <person name="Tapia R."/>
            <person name="Land M."/>
            <person name="Hauser L."/>
            <person name="Kyrpides N."/>
            <person name="Ivanova N."/>
            <person name="Pagani I."/>
            <person name="Vogl K."/>
            <person name="Liu Z."/>
            <person name="Overmann J."/>
            <person name="Frigaard N.-U."/>
            <person name="Bryant D."/>
            <person name="Woyke T."/>
        </authorList>
    </citation>
    <scope>NUCLEOTIDE SEQUENCE [LARGE SCALE GENOMIC DNA]</scope>
    <source>
        <strain evidence="11 12">970</strain>
    </source>
</reference>
<evidence type="ECO:0000256" key="4">
    <source>
        <dbReference type="ARBA" id="ARBA00022605"/>
    </source>
</evidence>
<dbReference type="Proteomes" id="UP000002964">
    <property type="component" value="Unassembled WGS sequence"/>
</dbReference>
<organism evidence="11 12">
    <name type="scientific">Thiorhodovibrio frisius</name>
    <dbReference type="NCBI Taxonomy" id="631362"/>
    <lineage>
        <taxon>Bacteria</taxon>
        <taxon>Pseudomonadati</taxon>
        <taxon>Pseudomonadota</taxon>
        <taxon>Gammaproteobacteria</taxon>
        <taxon>Chromatiales</taxon>
        <taxon>Chromatiaceae</taxon>
        <taxon>Thiorhodovibrio</taxon>
    </lineage>
</organism>
<protein>
    <recommendedName>
        <fullName evidence="9">Tryptophan synthase alpha chain</fullName>
        <ecNumber evidence="9">4.2.1.20</ecNumber>
    </recommendedName>
</protein>
<dbReference type="InterPro" id="IPR011060">
    <property type="entry name" value="RibuloseP-bd_barrel"/>
</dbReference>
<sequence>MTQAVDRPVSRPANRIAARFAACREQGRTALIPFITGGDPTADMTVPLMHRLVASGADLIELGVPFSDPIADGPVIQRATERALAQGMSLGGLLELVRTFRAEDQDTPVVLMGYLNPIEVMGYADFAAQAADAGVDGVLIVDVPPEEGHDLVDALKSQGLDLVYLLAPTSDAGRIERIGAIASGFVYYVSVKGVTGAGNLDLDAVTDKLALIRSRIDLPVGVGFGIKDAATAAKVAGIADAVIVGSAIVGRIEALVERPAEIPDAVGDFVDSLRQAIDKA</sequence>
<evidence type="ECO:0000256" key="1">
    <source>
        <dbReference type="ARBA" id="ARBA00003365"/>
    </source>
</evidence>
<proteinExistence type="inferred from homology"/>
<evidence type="ECO:0000256" key="6">
    <source>
        <dbReference type="ARBA" id="ARBA00023141"/>
    </source>
</evidence>
<evidence type="ECO:0000256" key="9">
    <source>
        <dbReference type="HAMAP-Rule" id="MF_00131"/>
    </source>
</evidence>
<dbReference type="SUPFAM" id="SSF51366">
    <property type="entry name" value="Ribulose-phoshate binding barrel"/>
    <property type="match status" value="1"/>
</dbReference>